<feature type="region of interest" description="Disordered" evidence="1">
    <location>
        <begin position="749"/>
        <end position="768"/>
    </location>
</feature>
<proteinExistence type="predicted"/>
<feature type="compositionally biased region" description="Low complexity" evidence="1">
    <location>
        <begin position="62"/>
        <end position="82"/>
    </location>
</feature>
<name>A0A8J4PPV2_9MYCE</name>
<reference evidence="2" key="1">
    <citation type="submission" date="2020-01" db="EMBL/GenBank/DDBJ databases">
        <title>Development of genomics and gene disruption for Polysphondylium violaceum indicates a role for the polyketide synthase stlB in stalk morphogenesis.</title>
        <authorList>
            <person name="Narita B."/>
            <person name="Kawabe Y."/>
            <person name="Kin K."/>
            <person name="Saito T."/>
            <person name="Gibbs R."/>
            <person name="Kuspa A."/>
            <person name="Muzny D."/>
            <person name="Queller D."/>
            <person name="Richards S."/>
            <person name="Strassman J."/>
            <person name="Sucgang R."/>
            <person name="Worley K."/>
            <person name="Schaap P."/>
        </authorList>
    </citation>
    <scope>NUCLEOTIDE SEQUENCE</scope>
    <source>
        <strain evidence="2">QSvi11</strain>
    </source>
</reference>
<feature type="compositionally biased region" description="Low complexity" evidence="1">
    <location>
        <begin position="23"/>
        <end position="53"/>
    </location>
</feature>
<feature type="region of interest" description="Disordered" evidence="1">
    <location>
        <begin position="235"/>
        <end position="263"/>
    </location>
</feature>
<comment type="caution">
    <text evidence="2">The sequence shown here is derived from an EMBL/GenBank/DDBJ whole genome shotgun (WGS) entry which is preliminary data.</text>
</comment>
<dbReference type="AlphaFoldDB" id="A0A8J4PPV2"/>
<protein>
    <submittedName>
        <fullName evidence="2">Uncharacterized protein</fullName>
    </submittedName>
</protein>
<gene>
    <name evidence="2" type="ORF">CYY_006957</name>
</gene>
<dbReference type="Proteomes" id="UP000695562">
    <property type="component" value="Unassembled WGS sequence"/>
</dbReference>
<accession>A0A8J4PPV2</accession>
<organism evidence="2 3">
    <name type="scientific">Polysphondylium violaceum</name>
    <dbReference type="NCBI Taxonomy" id="133409"/>
    <lineage>
        <taxon>Eukaryota</taxon>
        <taxon>Amoebozoa</taxon>
        <taxon>Evosea</taxon>
        <taxon>Eumycetozoa</taxon>
        <taxon>Dictyostelia</taxon>
        <taxon>Dictyosteliales</taxon>
        <taxon>Dictyosteliaceae</taxon>
        <taxon>Polysphondylium</taxon>
    </lineage>
</organism>
<evidence type="ECO:0000256" key="1">
    <source>
        <dbReference type="SAM" id="MobiDB-lite"/>
    </source>
</evidence>
<keyword evidence="3" id="KW-1185">Reference proteome</keyword>
<evidence type="ECO:0000313" key="2">
    <source>
        <dbReference type="EMBL" id="KAF2071733.1"/>
    </source>
</evidence>
<feature type="compositionally biased region" description="Low complexity" evidence="1">
    <location>
        <begin position="247"/>
        <end position="260"/>
    </location>
</feature>
<dbReference type="OrthoDB" id="17475at2759"/>
<feature type="region of interest" description="Disordered" evidence="1">
    <location>
        <begin position="19"/>
        <end position="94"/>
    </location>
</feature>
<evidence type="ECO:0000313" key="3">
    <source>
        <dbReference type="Proteomes" id="UP000695562"/>
    </source>
</evidence>
<sequence length="830" mass="91731">MNKFNKIFRKSVQISPSDLNNLQQQQQQQQQPYGSGLNNSTGNLGSTSGASASKPPHPVTLSSSNSSPNLIHNNSNNNNNNSPRGGGSYINHSASSSSSIAGSVSNSQSNLYGQHQSLPLIDFDVIFGSFVKDGDTVKNYFLVHSVLSRKGPTSTSSGNLLSPNQQQQQPHMKSMLPFYKKNSFACFLVICKRSLLVIDATTYPFSVSKRIPYGDIKEILFDTSEVGFFSIELNSPSSSQQQKNDRSNSNGSNRSNSNGSQQQLQKIDTNNIYYFTTGCEKKEILDQVSLTLDEAMRDNNNLVVKKSDIFGSVDQSYKKDLKQKVNELLDDISLYGFTDQDLWEGNADLKYWVSKIKDNVILNNDERFVIDFILPQLALETIGSLKKNFRVPNNISIREITHFLCSKLQIPDHTLYTLATIKGGELNQDDILADYGVGSFFDNWQLCLVEIGKSRKAGLFNVEVHFPETHEFQGRYHRILELDGYLCASKLMLYIGQQMDIKKAHLYAIKLEILSNSSGMLSVTSSKILEDTDYLTTHGLGSKFLKCRLKLMPKKFPKASKDKQKNMSITLSIIDDIVDNAWGIYNERKAVKSQVLCEAIVNSIIDNVYLECKRASTLTQRIASLSAVGRAAMYKLLTQKEQEDINFFKVDGQKKTANEAKDLINSLTPLTGPSMDLTLEEEKTGLQVRVPPPPPPPILGFKNFKPKKETTSSSSSSHSSSGGGMVRASMAPGASIDMNQILGMRGKLRATTKKEDGDQSTAAATGGEKDKKIIHFTLRNTKDIKPASSLNSSASNAAAAKETNELMLKLQKRHAAVNAIMTDAEDLGDS</sequence>
<feature type="region of interest" description="Disordered" evidence="1">
    <location>
        <begin position="686"/>
        <end position="730"/>
    </location>
</feature>
<dbReference type="EMBL" id="AJWJ01000344">
    <property type="protein sequence ID" value="KAF2071733.1"/>
    <property type="molecule type" value="Genomic_DNA"/>
</dbReference>